<evidence type="ECO:0000256" key="1">
    <source>
        <dbReference type="ARBA" id="ARBA00022578"/>
    </source>
</evidence>
<dbReference type="InterPro" id="IPR025724">
    <property type="entry name" value="GAG-pre-integrase_dom"/>
</dbReference>
<dbReference type="InterPro" id="IPR013103">
    <property type="entry name" value="RVT_2"/>
</dbReference>
<evidence type="ECO:0000256" key="5">
    <source>
        <dbReference type="ARBA" id="ARBA00022759"/>
    </source>
</evidence>
<dbReference type="GO" id="GO:0004519">
    <property type="term" value="F:endonuclease activity"/>
    <property type="evidence" value="ECO:0007669"/>
    <property type="project" value="UniProtKB-KW"/>
</dbReference>
<feature type="domain" description="Integrase catalytic" evidence="16">
    <location>
        <begin position="60"/>
        <end position="224"/>
    </location>
</feature>
<keyword evidence="10" id="KW-0695">RNA-directed DNA polymerase</keyword>
<proteinExistence type="predicted"/>
<dbReference type="Pfam" id="PF00665">
    <property type="entry name" value="rve"/>
    <property type="match status" value="1"/>
</dbReference>
<keyword evidence="1" id="KW-0815">Transposition</keyword>
<keyword evidence="13" id="KW-0511">Multifunctional enzyme</keyword>
<gene>
    <name evidence="17" type="ORF">O181_061214</name>
</gene>
<dbReference type="OrthoDB" id="3255262at2759"/>
<dbReference type="Proteomes" id="UP000765509">
    <property type="component" value="Unassembled WGS sequence"/>
</dbReference>
<evidence type="ECO:0000256" key="11">
    <source>
        <dbReference type="ARBA" id="ARBA00022932"/>
    </source>
</evidence>
<keyword evidence="18" id="KW-1185">Reference proteome</keyword>
<dbReference type="PANTHER" id="PTHR42648">
    <property type="entry name" value="TRANSPOSASE, PUTATIVE-RELATED"/>
    <property type="match status" value="1"/>
</dbReference>
<sequence>MSELWHRQLGHLSIRNIKQIMQFKAADGIPLFTADNIKICHPCSMAKAEHRPFISASRKHVHRPGNVIAADLIGPLPISIDGKRHALVIQDIFSRLTAVIALTNKSEAKFQLRLWMIKFMNVTKFTIQTIRTDNGAEFCNHFFNDFLKEKGIIHELLVPYEHHQNGQIERTNRTLSEMAKTSLIAANLPTSLWPYAFRHAAWIFNRTLHSNSKITPYEIVGSRKPSLVQLRVFGMKAFIFNHQAKKDLGPKSIIGYHIGIMEDSKGWLFWIPEQGTVVRSASVRFNEDSYFNQKLTTPHMVSKIQVDNLFDGSMIKQLDKQDSFVSALSSSSDPTANLLMTYDEAMSSLQADDWKRAIEEELNSMNEQQVFVKSSIGEALKETPRDSILSTKWVFAKKGSPERFKGRLVARGFRQIHGINFEETFAPTPTFGALCLLFSIACKKKWKVCTFDVKVAFLHSLIDKPVYVWPPKGMNQPKYTVLKLQKALYGTKQAARCWWLHLKGILQQIGFKSSGEDQSTYFYNSDKGQAMLWIHVDDGALAGSSNSVINFICLELDRHLQIKWDKEITGLVGLSITQTNTGFDFNQSALIDKLTGLLASKITASSPLPLNCNLLSNTSKEMDREYLKRIGMLLYIAQGTRPDISYAVNYLARFSMGTTSAHWEALEHLISYLRKTRNSNLQISEDEKPNALRCYVDANWGGEGNRSTHGFIILHGGNPIAWQSKQQATIALSTAQAEYIALSFAARECIWLCNMCHDLLDCKYPLLLSDNKTAIGIATDTVSRKQTRHMIREFNLINELITSNKIELCWISTHGQLADIMTKSLEQLNVKKFLVNSNMT</sequence>
<keyword evidence="3" id="KW-0540">Nuclease</keyword>
<name>A0A9Q3I0C9_9BASI</name>
<evidence type="ECO:0000256" key="14">
    <source>
        <dbReference type="ARBA" id="ARBA00048173"/>
    </source>
</evidence>
<evidence type="ECO:0000256" key="8">
    <source>
        <dbReference type="ARBA" id="ARBA00022884"/>
    </source>
</evidence>
<evidence type="ECO:0000256" key="6">
    <source>
        <dbReference type="ARBA" id="ARBA00022801"/>
    </source>
</evidence>
<dbReference type="InterPro" id="IPR012337">
    <property type="entry name" value="RNaseH-like_sf"/>
</dbReference>
<dbReference type="Pfam" id="PF25597">
    <property type="entry name" value="SH3_retrovirus"/>
    <property type="match status" value="1"/>
</dbReference>
<dbReference type="GO" id="GO:0003887">
    <property type="term" value="F:DNA-directed DNA polymerase activity"/>
    <property type="evidence" value="ECO:0007669"/>
    <property type="project" value="UniProtKB-KW"/>
</dbReference>
<keyword evidence="12" id="KW-0233">DNA recombination</keyword>
<keyword evidence="4" id="KW-0479">Metal-binding</keyword>
<keyword evidence="9" id="KW-0229">DNA integration</keyword>
<dbReference type="AlphaFoldDB" id="A0A9Q3I0C9"/>
<dbReference type="GO" id="GO:0003723">
    <property type="term" value="F:RNA binding"/>
    <property type="evidence" value="ECO:0007669"/>
    <property type="project" value="UniProtKB-KW"/>
</dbReference>
<keyword evidence="11" id="KW-0808">Transferase</keyword>
<dbReference type="SUPFAM" id="SSF53098">
    <property type="entry name" value="Ribonuclease H-like"/>
    <property type="match status" value="1"/>
</dbReference>
<evidence type="ECO:0000256" key="7">
    <source>
        <dbReference type="ARBA" id="ARBA00022842"/>
    </source>
</evidence>
<keyword evidence="6" id="KW-0378">Hydrolase</keyword>
<evidence type="ECO:0000256" key="12">
    <source>
        <dbReference type="ARBA" id="ARBA00023172"/>
    </source>
</evidence>
<evidence type="ECO:0000256" key="15">
    <source>
        <dbReference type="ARBA" id="ARBA00049244"/>
    </source>
</evidence>
<evidence type="ECO:0000256" key="9">
    <source>
        <dbReference type="ARBA" id="ARBA00022908"/>
    </source>
</evidence>
<dbReference type="InterPro" id="IPR057670">
    <property type="entry name" value="SH3_retrovirus"/>
</dbReference>
<dbReference type="InterPro" id="IPR043502">
    <property type="entry name" value="DNA/RNA_pol_sf"/>
</dbReference>
<protein>
    <recommendedName>
        <fullName evidence="16">Integrase catalytic domain-containing protein</fullName>
    </recommendedName>
</protein>
<evidence type="ECO:0000256" key="2">
    <source>
        <dbReference type="ARBA" id="ARBA00022695"/>
    </source>
</evidence>
<evidence type="ECO:0000313" key="18">
    <source>
        <dbReference type="Proteomes" id="UP000765509"/>
    </source>
</evidence>
<evidence type="ECO:0000256" key="4">
    <source>
        <dbReference type="ARBA" id="ARBA00022723"/>
    </source>
</evidence>
<dbReference type="InterPro" id="IPR036397">
    <property type="entry name" value="RNaseH_sf"/>
</dbReference>
<evidence type="ECO:0000313" key="17">
    <source>
        <dbReference type="EMBL" id="MBW0521499.1"/>
    </source>
</evidence>
<keyword evidence="5" id="KW-0255">Endonuclease</keyword>
<reference evidence="17" key="1">
    <citation type="submission" date="2021-03" db="EMBL/GenBank/DDBJ databases">
        <title>Draft genome sequence of rust myrtle Austropuccinia psidii MF-1, a brazilian biotype.</title>
        <authorList>
            <person name="Quecine M.C."/>
            <person name="Pachon D.M.R."/>
            <person name="Bonatelli M.L."/>
            <person name="Correr F.H."/>
            <person name="Franceschini L.M."/>
            <person name="Leite T.F."/>
            <person name="Margarido G.R.A."/>
            <person name="Almeida C.A."/>
            <person name="Ferrarezi J.A."/>
            <person name="Labate C.A."/>
        </authorList>
    </citation>
    <scope>NUCLEOTIDE SEQUENCE</scope>
    <source>
        <strain evidence="17">MF-1</strain>
    </source>
</reference>
<keyword evidence="2" id="KW-0548">Nucleotidyltransferase</keyword>
<dbReference type="GO" id="GO:0016787">
    <property type="term" value="F:hydrolase activity"/>
    <property type="evidence" value="ECO:0007669"/>
    <property type="project" value="UniProtKB-KW"/>
</dbReference>
<dbReference type="SUPFAM" id="SSF56672">
    <property type="entry name" value="DNA/RNA polymerases"/>
    <property type="match status" value="1"/>
</dbReference>
<dbReference type="PROSITE" id="PS50994">
    <property type="entry name" value="INTEGRASE"/>
    <property type="match status" value="1"/>
</dbReference>
<dbReference type="Pfam" id="PF07727">
    <property type="entry name" value="RVT_2"/>
    <property type="match status" value="1"/>
</dbReference>
<keyword evidence="7" id="KW-0460">Magnesium</keyword>
<dbReference type="PANTHER" id="PTHR42648:SF11">
    <property type="entry name" value="TRANSPOSON TY4-P GAG-POL POLYPROTEIN"/>
    <property type="match status" value="1"/>
</dbReference>
<evidence type="ECO:0000256" key="10">
    <source>
        <dbReference type="ARBA" id="ARBA00022918"/>
    </source>
</evidence>
<evidence type="ECO:0000259" key="16">
    <source>
        <dbReference type="PROSITE" id="PS50994"/>
    </source>
</evidence>
<dbReference type="Pfam" id="PF13976">
    <property type="entry name" value="gag_pre-integrs"/>
    <property type="match status" value="1"/>
</dbReference>
<dbReference type="GO" id="GO:0003964">
    <property type="term" value="F:RNA-directed DNA polymerase activity"/>
    <property type="evidence" value="ECO:0007669"/>
    <property type="project" value="UniProtKB-KW"/>
</dbReference>
<comment type="catalytic activity">
    <reaction evidence="15">
        <text>DNA(n) + a 2'-deoxyribonucleoside 5'-triphosphate = DNA(n+1) + diphosphate</text>
        <dbReference type="Rhea" id="RHEA:22508"/>
        <dbReference type="Rhea" id="RHEA-COMP:17339"/>
        <dbReference type="Rhea" id="RHEA-COMP:17340"/>
        <dbReference type="ChEBI" id="CHEBI:33019"/>
        <dbReference type="ChEBI" id="CHEBI:61560"/>
        <dbReference type="ChEBI" id="CHEBI:173112"/>
        <dbReference type="EC" id="2.7.7.7"/>
    </reaction>
</comment>
<organism evidence="17 18">
    <name type="scientific">Austropuccinia psidii MF-1</name>
    <dbReference type="NCBI Taxonomy" id="1389203"/>
    <lineage>
        <taxon>Eukaryota</taxon>
        <taxon>Fungi</taxon>
        <taxon>Dikarya</taxon>
        <taxon>Basidiomycota</taxon>
        <taxon>Pucciniomycotina</taxon>
        <taxon>Pucciniomycetes</taxon>
        <taxon>Pucciniales</taxon>
        <taxon>Sphaerophragmiaceae</taxon>
        <taxon>Austropuccinia</taxon>
    </lineage>
</organism>
<dbReference type="Gene3D" id="3.30.420.10">
    <property type="entry name" value="Ribonuclease H-like superfamily/Ribonuclease H"/>
    <property type="match status" value="1"/>
</dbReference>
<dbReference type="GO" id="GO:0006310">
    <property type="term" value="P:DNA recombination"/>
    <property type="evidence" value="ECO:0007669"/>
    <property type="project" value="UniProtKB-KW"/>
</dbReference>
<accession>A0A9Q3I0C9</accession>
<evidence type="ECO:0000256" key="13">
    <source>
        <dbReference type="ARBA" id="ARBA00023268"/>
    </source>
</evidence>
<keyword evidence="8" id="KW-0694">RNA-binding</keyword>
<dbReference type="EMBL" id="AVOT02028868">
    <property type="protein sequence ID" value="MBW0521499.1"/>
    <property type="molecule type" value="Genomic_DNA"/>
</dbReference>
<dbReference type="GO" id="GO:0032196">
    <property type="term" value="P:transposition"/>
    <property type="evidence" value="ECO:0007669"/>
    <property type="project" value="UniProtKB-KW"/>
</dbReference>
<keyword evidence="11" id="KW-0239">DNA-directed DNA polymerase</keyword>
<evidence type="ECO:0000256" key="3">
    <source>
        <dbReference type="ARBA" id="ARBA00022722"/>
    </source>
</evidence>
<dbReference type="InterPro" id="IPR001584">
    <property type="entry name" value="Integrase_cat-core"/>
</dbReference>
<dbReference type="GO" id="GO:0015074">
    <property type="term" value="P:DNA integration"/>
    <property type="evidence" value="ECO:0007669"/>
    <property type="project" value="UniProtKB-KW"/>
</dbReference>
<comment type="caution">
    <text evidence="17">The sequence shown here is derived from an EMBL/GenBank/DDBJ whole genome shotgun (WGS) entry which is preliminary data.</text>
</comment>
<dbReference type="GO" id="GO:0005634">
    <property type="term" value="C:nucleus"/>
    <property type="evidence" value="ECO:0007669"/>
    <property type="project" value="UniProtKB-ARBA"/>
</dbReference>
<dbReference type="CDD" id="cd09272">
    <property type="entry name" value="RNase_HI_RT_Ty1"/>
    <property type="match status" value="1"/>
</dbReference>
<comment type="catalytic activity">
    <reaction evidence="14">
        <text>DNA(n) + a 2'-deoxyribonucleoside 5'-triphosphate = DNA(n+1) + diphosphate</text>
        <dbReference type="Rhea" id="RHEA:22508"/>
        <dbReference type="Rhea" id="RHEA-COMP:17339"/>
        <dbReference type="Rhea" id="RHEA-COMP:17340"/>
        <dbReference type="ChEBI" id="CHEBI:33019"/>
        <dbReference type="ChEBI" id="CHEBI:61560"/>
        <dbReference type="ChEBI" id="CHEBI:173112"/>
        <dbReference type="EC" id="2.7.7.49"/>
    </reaction>
</comment>
<dbReference type="InterPro" id="IPR039537">
    <property type="entry name" value="Retrotran_Ty1/copia-like"/>
</dbReference>
<dbReference type="GO" id="GO:0046872">
    <property type="term" value="F:metal ion binding"/>
    <property type="evidence" value="ECO:0007669"/>
    <property type="project" value="UniProtKB-KW"/>
</dbReference>